<feature type="non-terminal residue" evidence="1">
    <location>
        <position position="31"/>
    </location>
</feature>
<accession>A0A0F9EHM8</accession>
<evidence type="ECO:0000313" key="1">
    <source>
        <dbReference type="EMBL" id="KKL73484.1"/>
    </source>
</evidence>
<protein>
    <submittedName>
        <fullName evidence="1">Uncharacterized protein</fullName>
    </submittedName>
</protein>
<comment type="caution">
    <text evidence="1">The sequence shown here is derived from an EMBL/GenBank/DDBJ whole genome shotgun (WGS) entry which is preliminary data.</text>
</comment>
<sequence>MTFNIFGIDFYWNDRLFGFWIGTFDSEEKQR</sequence>
<dbReference type="AlphaFoldDB" id="A0A0F9EHM8"/>
<proteinExistence type="predicted"/>
<name>A0A0F9EHM8_9ZZZZ</name>
<gene>
    <name evidence="1" type="ORF">LCGC14_2074460</name>
</gene>
<organism evidence="1">
    <name type="scientific">marine sediment metagenome</name>
    <dbReference type="NCBI Taxonomy" id="412755"/>
    <lineage>
        <taxon>unclassified sequences</taxon>
        <taxon>metagenomes</taxon>
        <taxon>ecological metagenomes</taxon>
    </lineage>
</organism>
<dbReference type="EMBL" id="LAZR01024944">
    <property type="protein sequence ID" value="KKL73484.1"/>
    <property type="molecule type" value="Genomic_DNA"/>
</dbReference>
<reference evidence="1" key="1">
    <citation type="journal article" date="2015" name="Nature">
        <title>Complex archaea that bridge the gap between prokaryotes and eukaryotes.</title>
        <authorList>
            <person name="Spang A."/>
            <person name="Saw J.H."/>
            <person name="Jorgensen S.L."/>
            <person name="Zaremba-Niedzwiedzka K."/>
            <person name="Martijn J."/>
            <person name="Lind A.E."/>
            <person name="van Eijk R."/>
            <person name="Schleper C."/>
            <person name="Guy L."/>
            <person name="Ettema T.J."/>
        </authorList>
    </citation>
    <scope>NUCLEOTIDE SEQUENCE</scope>
</reference>